<reference evidence="1" key="1">
    <citation type="journal article" date="2020" name="Stud. Mycol.">
        <title>101 Dothideomycetes genomes: a test case for predicting lifestyles and emergence of pathogens.</title>
        <authorList>
            <person name="Haridas S."/>
            <person name="Albert R."/>
            <person name="Binder M."/>
            <person name="Bloem J."/>
            <person name="Labutti K."/>
            <person name="Salamov A."/>
            <person name="Andreopoulos B."/>
            <person name="Baker S."/>
            <person name="Barry K."/>
            <person name="Bills G."/>
            <person name="Bluhm B."/>
            <person name="Cannon C."/>
            <person name="Castanera R."/>
            <person name="Culley D."/>
            <person name="Daum C."/>
            <person name="Ezra D."/>
            <person name="Gonzalez J."/>
            <person name="Henrissat B."/>
            <person name="Kuo A."/>
            <person name="Liang C."/>
            <person name="Lipzen A."/>
            <person name="Lutzoni F."/>
            <person name="Magnuson J."/>
            <person name="Mondo S."/>
            <person name="Nolan M."/>
            <person name="Ohm R."/>
            <person name="Pangilinan J."/>
            <person name="Park H.-J."/>
            <person name="Ramirez L."/>
            <person name="Alfaro M."/>
            <person name="Sun H."/>
            <person name="Tritt A."/>
            <person name="Yoshinaga Y."/>
            <person name="Zwiers L.-H."/>
            <person name="Turgeon B."/>
            <person name="Goodwin S."/>
            <person name="Spatafora J."/>
            <person name="Crous P."/>
            <person name="Grigoriev I."/>
        </authorList>
    </citation>
    <scope>NUCLEOTIDE SEQUENCE</scope>
    <source>
        <strain evidence="1">CBS 113818</strain>
    </source>
</reference>
<name>A0A6A6ZUR2_9PLEO</name>
<dbReference type="AlphaFoldDB" id="A0A6A6ZUR2"/>
<keyword evidence="2" id="KW-1185">Reference proteome</keyword>
<accession>A0A6A6ZUR2</accession>
<evidence type="ECO:0000313" key="1">
    <source>
        <dbReference type="EMBL" id="KAF2824546.1"/>
    </source>
</evidence>
<sequence length="101" mass="11125">MSRKLYNALPSLTDHPFITPVLSNHPYPPPQQQQLHEMHLPLLSTSLLLLLSTLALSAPTPDVDAQEGCWLNICFKSPPTCPVGWFGAPTTGLLCWTCCKI</sequence>
<dbReference type="Proteomes" id="UP000799424">
    <property type="component" value="Unassembled WGS sequence"/>
</dbReference>
<organism evidence="1 2">
    <name type="scientific">Ophiobolus disseminans</name>
    <dbReference type="NCBI Taxonomy" id="1469910"/>
    <lineage>
        <taxon>Eukaryota</taxon>
        <taxon>Fungi</taxon>
        <taxon>Dikarya</taxon>
        <taxon>Ascomycota</taxon>
        <taxon>Pezizomycotina</taxon>
        <taxon>Dothideomycetes</taxon>
        <taxon>Pleosporomycetidae</taxon>
        <taxon>Pleosporales</taxon>
        <taxon>Pleosporineae</taxon>
        <taxon>Phaeosphaeriaceae</taxon>
        <taxon>Ophiobolus</taxon>
    </lineage>
</organism>
<evidence type="ECO:0000313" key="2">
    <source>
        <dbReference type="Proteomes" id="UP000799424"/>
    </source>
</evidence>
<proteinExistence type="predicted"/>
<dbReference type="EMBL" id="MU006230">
    <property type="protein sequence ID" value="KAF2824546.1"/>
    <property type="molecule type" value="Genomic_DNA"/>
</dbReference>
<gene>
    <name evidence="1" type="ORF">CC86DRAFT_408620</name>
</gene>
<protein>
    <submittedName>
        <fullName evidence="1">Uncharacterized protein</fullName>
    </submittedName>
</protein>